<dbReference type="Proteomes" id="UP001596549">
    <property type="component" value="Unassembled WGS sequence"/>
</dbReference>
<evidence type="ECO:0000256" key="9">
    <source>
        <dbReference type="ARBA" id="ARBA00022840"/>
    </source>
</evidence>
<keyword evidence="21" id="KW-1185">Reference proteome</keyword>
<dbReference type="InterPro" id="IPR009061">
    <property type="entry name" value="DNA-bd_dom_put_sf"/>
</dbReference>
<dbReference type="SMART" id="SM00873">
    <property type="entry name" value="B3_4"/>
    <property type="match status" value="1"/>
</dbReference>
<evidence type="ECO:0000256" key="4">
    <source>
        <dbReference type="ARBA" id="ARBA00022490"/>
    </source>
</evidence>
<feature type="binding site" evidence="15">
    <location>
        <position position="471"/>
    </location>
    <ligand>
        <name>Mg(2+)</name>
        <dbReference type="ChEBI" id="CHEBI:18420"/>
        <note>shared with alpha subunit</note>
    </ligand>
</feature>
<keyword evidence="8 15" id="KW-0547">Nucleotide-binding</keyword>
<dbReference type="SMART" id="SM00874">
    <property type="entry name" value="B5"/>
    <property type="match status" value="1"/>
</dbReference>
<comment type="caution">
    <text evidence="20">The sequence shown here is derived from an EMBL/GenBank/DDBJ whole genome shotgun (WGS) entry which is preliminary data.</text>
</comment>
<evidence type="ECO:0000256" key="7">
    <source>
        <dbReference type="ARBA" id="ARBA00022723"/>
    </source>
</evidence>
<dbReference type="InterPro" id="IPR045864">
    <property type="entry name" value="aa-tRNA-synth_II/BPL/LPL"/>
</dbReference>
<dbReference type="RefSeq" id="WP_379747782.1">
    <property type="nucleotide sequence ID" value="NZ_JBHTCP010000012.1"/>
</dbReference>
<dbReference type="PROSITE" id="PS50886">
    <property type="entry name" value="TRBD"/>
    <property type="match status" value="1"/>
</dbReference>
<dbReference type="NCBIfam" id="TIGR00472">
    <property type="entry name" value="pheT_bact"/>
    <property type="match status" value="1"/>
</dbReference>
<dbReference type="CDD" id="cd02796">
    <property type="entry name" value="tRNA_bind_bactPheRS"/>
    <property type="match status" value="1"/>
</dbReference>
<dbReference type="CDD" id="cd00769">
    <property type="entry name" value="PheRS_beta_core"/>
    <property type="match status" value="1"/>
</dbReference>
<dbReference type="PANTHER" id="PTHR10947:SF0">
    <property type="entry name" value="PHENYLALANINE--TRNA LIGASE BETA SUBUNIT"/>
    <property type="match status" value="1"/>
</dbReference>
<dbReference type="Gene3D" id="2.40.50.140">
    <property type="entry name" value="Nucleic acid-binding proteins"/>
    <property type="match status" value="1"/>
</dbReference>
<organism evidence="20 21">
    <name type="scientific">Fictibacillus iocasae</name>
    <dbReference type="NCBI Taxonomy" id="2715437"/>
    <lineage>
        <taxon>Bacteria</taxon>
        <taxon>Bacillati</taxon>
        <taxon>Bacillota</taxon>
        <taxon>Bacilli</taxon>
        <taxon>Bacillales</taxon>
        <taxon>Fictibacillaceae</taxon>
        <taxon>Fictibacillus</taxon>
    </lineage>
</organism>
<proteinExistence type="inferred from homology"/>
<evidence type="ECO:0000256" key="1">
    <source>
        <dbReference type="ARBA" id="ARBA00004496"/>
    </source>
</evidence>
<evidence type="ECO:0000256" key="3">
    <source>
        <dbReference type="ARBA" id="ARBA00011209"/>
    </source>
</evidence>
<dbReference type="InterPro" id="IPR005147">
    <property type="entry name" value="tRNA_synthase_B5-dom"/>
</dbReference>
<dbReference type="SUPFAM" id="SSF46955">
    <property type="entry name" value="Putative DNA-binding domain"/>
    <property type="match status" value="1"/>
</dbReference>
<dbReference type="SUPFAM" id="SSF55681">
    <property type="entry name" value="Class II aaRS and biotin synthetases"/>
    <property type="match status" value="1"/>
</dbReference>
<keyword evidence="4 15" id="KW-0963">Cytoplasm</keyword>
<dbReference type="Gene3D" id="3.50.40.10">
    <property type="entry name" value="Phenylalanyl-trna Synthetase, Chain B, domain 3"/>
    <property type="match status" value="1"/>
</dbReference>
<dbReference type="SUPFAM" id="SSF50249">
    <property type="entry name" value="Nucleic acid-binding proteins"/>
    <property type="match status" value="1"/>
</dbReference>
<evidence type="ECO:0000256" key="2">
    <source>
        <dbReference type="ARBA" id="ARBA00008653"/>
    </source>
</evidence>
<dbReference type="InterPro" id="IPR036690">
    <property type="entry name" value="Fdx_antiC-bd_sf"/>
</dbReference>
<dbReference type="SMART" id="SM00896">
    <property type="entry name" value="FDX-ACB"/>
    <property type="match status" value="1"/>
</dbReference>
<dbReference type="PANTHER" id="PTHR10947">
    <property type="entry name" value="PHENYLALANYL-TRNA SYNTHETASE BETA CHAIN AND LEUCINE-RICH REPEAT-CONTAINING PROTEIN 47"/>
    <property type="match status" value="1"/>
</dbReference>
<evidence type="ECO:0000256" key="10">
    <source>
        <dbReference type="ARBA" id="ARBA00022842"/>
    </source>
</evidence>
<dbReference type="Pfam" id="PF03483">
    <property type="entry name" value="B3_4"/>
    <property type="match status" value="1"/>
</dbReference>
<dbReference type="PROSITE" id="PS51447">
    <property type="entry name" value="FDX_ACB"/>
    <property type="match status" value="1"/>
</dbReference>
<evidence type="ECO:0000256" key="16">
    <source>
        <dbReference type="PROSITE-ProRule" id="PRU00209"/>
    </source>
</evidence>
<comment type="similarity">
    <text evidence="2 15">Belongs to the phenylalanyl-tRNA synthetase beta subunit family. Type 1 subfamily.</text>
</comment>
<keyword evidence="9 15" id="KW-0067">ATP-binding</keyword>
<dbReference type="InterPro" id="IPR045060">
    <property type="entry name" value="Phe-tRNA-ligase_IIc_bsu"/>
</dbReference>
<evidence type="ECO:0000256" key="11">
    <source>
        <dbReference type="ARBA" id="ARBA00022884"/>
    </source>
</evidence>
<evidence type="ECO:0000256" key="8">
    <source>
        <dbReference type="ARBA" id="ARBA00022741"/>
    </source>
</evidence>
<dbReference type="Pfam" id="PF03484">
    <property type="entry name" value="B5"/>
    <property type="match status" value="1"/>
</dbReference>
<dbReference type="Gene3D" id="3.30.930.10">
    <property type="entry name" value="Bira Bifunctional Protein, Domain 2"/>
    <property type="match status" value="1"/>
</dbReference>
<feature type="domain" description="TRNA-binding" evidence="17">
    <location>
        <begin position="39"/>
        <end position="154"/>
    </location>
</feature>
<evidence type="ECO:0000313" key="21">
    <source>
        <dbReference type="Proteomes" id="UP001596549"/>
    </source>
</evidence>
<evidence type="ECO:0000256" key="15">
    <source>
        <dbReference type="HAMAP-Rule" id="MF_00283"/>
    </source>
</evidence>
<dbReference type="InterPro" id="IPR005146">
    <property type="entry name" value="B3/B4_tRNA-bd"/>
</dbReference>
<name>A0ABW2NPJ8_9BACL</name>
<dbReference type="SUPFAM" id="SSF56037">
    <property type="entry name" value="PheT/TilS domain"/>
    <property type="match status" value="1"/>
</dbReference>
<dbReference type="InterPro" id="IPR041616">
    <property type="entry name" value="PheRS_beta_core"/>
</dbReference>
<comment type="subunit">
    <text evidence="3 15">Tetramer of two alpha and two beta subunits.</text>
</comment>
<dbReference type="InterPro" id="IPR002547">
    <property type="entry name" value="tRNA-bd_dom"/>
</dbReference>
<dbReference type="HAMAP" id="MF_00283">
    <property type="entry name" value="Phe_tRNA_synth_beta1"/>
    <property type="match status" value="1"/>
</dbReference>
<dbReference type="InterPro" id="IPR033714">
    <property type="entry name" value="tRNA_bind_bactPheRS"/>
</dbReference>
<keyword evidence="6 15" id="KW-0436">Ligase</keyword>
<dbReference type="Gene3D" id="3.30.70.380">
    <property type="entry name" value="Ferrodoxin-fold anticodon-binding domain"/>
    <property type="match status" value="1"/>
</dbReference>
<keyword evidence="5 16" id="KW-0820">tRNA-binding</keyword>
<evidence type="ECO:0000256" key="6">
    <source>
        <dbReference type="ARBA" id="ARBA00022598"/>
    </source>
</evidence>
<feature type="domain" description="B5" evidence="19">
    <location>
        <begin position="408"/>
        <end position="483"/>
    </location>
</feature>
<feature type="binding site" evidence="15">
    <location>
        <position position="467"/>
    </location>
    <ligand>
        <name>Mg(2+)</name>
        <dbReference type="ChEBI" id="CHEBI:18420"/>
        <note>shared with alpha subunit</note>
    </ligand>
</feature>
<evidence type="ECO:0000259" key="17">
    <source>
        <dbReference type="PROSITE" id="PS50886"/>
    </source>
</evidence>
<feature type="domain" description="FDX-ACB" evidence="18">
    <location>
        <begin position="713"/>
        <end position="806"/>
    </location>
</feature>
<keyword evidence="11 16" id="KW-0694">RNA-binding</keyword>
<dbReference type="Gene3D" id="3.30.56.10">
    <property type="match status" value="2"/>
</dbReference>
<evidence type="ECO:0000256" key="14">
    <source>
        <dbReference type="ARBA" id="ARBA00049255"/>
    </source>
</evidence>
<gene>
    <name evidence="15 20" type="primary">pheT</name>
    <name evidence="20" type="ORF">ACFQPF_06535</name>
</gene>
<feature type="binding site" evidence="15">
    <location>
        <position position="461"/>
    </location>
    <ligand>
        <name>Mg(2+)</name>
        <dbReference type="ChEBI" id="CHEBI:18420"/>
        <note>shared with alpha subunit</note>
    </ligand>
</feature>
<dbReference type="InterPro" id="IPR020825">
    <property type="entry name" value="Phe-tRNA_synthase-like_B3/B4"/>
</dbReference>
<dbReference type="NCBIfam" id="NF045760">
    <property type="entry name" value="YtpR"/>
    <property type="match status" value="1"/>
</dbReference>
<dbReference type="PROSITE" id="PS51483">
    <property type="entry name" value="B5"/>
    <property type="match status" value="1"/>
</dbReference>
<reference evidence="21" key="1">
    <citation type="journal article" date="2019" name="Int. J. Syst. Evol. Microbiol.">
        <title>The Global Catalogue of Microorganisms (GCM) 10K type strain sequencing project: providing services to taxonomists for standard genome sequencing and annotation.</title>
        <authorList>
            <consortium name="The Broad Institute Genomics Platform"/>
            <consortium name="The Broad Institute Genome Sequencing Center for Infectious Disease"/>
            <person name="Wu L."/>
            <person name="Ma J."/>
        </authorList>
    </citation>
    <scope>NUCLEOTIDE SEQUENCE [LARGE SCALE GENOMIC DNA]</scope>
    <source>
        <strain evidence="21">NBRC 106396</strain>
    </source>
</reference>
<dbReference type="Pfam" id="PF01588">
    <property type="entry name" value="tRNA_bind"/>
    <property type="match status" value="1"/>
</dbReference>
<keyword evidence="13 15" id="KW-0030">Aminoacyl-tRNA synthetase</keyword>
<protein>
    <recommendedName>
        <fullName evidence="15">Phenylalanine--tRNA ligase beta subunit</fullName>
        <ecNumber evidence="15">6.1.1.20</ecNumber>
    </recommendedName>
    <alternativeName>
        <fullName evidence="15">Phenylalanyl-tRNA synthetase beta subunit</fullName>
        <shortName evidence="15">PheRS</shortName>
    </alternativeName>
</protein>
<comment type="catalytic activity">
    <reaction evidence="14 15">
        <text>tRNA(Phe) + L-phenylalanine + ATP = L-phenylalanyl-tRNA(Phe) + AMP + diphosphate + H(+)</text>
        <dbReference type="Rhea" id="RHEA:19413"/>
        <dbReference type="Rhea" id="RHEA-COMP:9668"/>
        <dbReference type="Rhea" id="RHEA-COMP:9699"/>
        <dbReference type="ChEBI" id="CHEBI:15378"/>
        <dbReference type="ChEBI" id="CHEBI:30616"/>
        <dbReference type="ChEBI" id="CHEBI:33019"/>
        <dbReference type="ChEBI" id="CHEBI:58095"/>
        <dbReference type="ChEBI" id="CHEBI:78442"/>
        <dbReference type="ChEBI" id="CHEBI:78531"/>
        <dbReference type="ChEBI" id="CHEBI:456215"/>
        <dbReference type="EC" id="6.1.1.20"/>
    </reaction>
</comment>
<dbReference type="InterPro" id="IPR005121">
    <property type="entry name" value="Fdx_antiC-bd"/>
</dbReference>
<dbReference type="Pfam" id="PF17759">
    <property type="entry name" value="tRNA_synthFbeta"/>
    <property type="match status" value="1"/>
</dbReference>
<comment type="cofactor">
    <cofactor evidence="15">
        <name>Mg(2+)</name>
        <dbReference type="ChEBI" id="CHEBI:18420"/>
    </cofactor>
    <text evidence="15">Binds 2 magnesium ions per tetramer.</text>
</comment>
<keyword evidence="12 15" id="KW-0648">Protein biosynthesis</keyword>
<dbReference type="EMBL" id="JBHTCP010000012">
    <property type="protein sequence ID" value="MFC7371325.1"/>
    <property type="molecule type" value="Genomic_DNA"/>
</dbReference>
<dbReference type="Pfam" id="PF03147">
    <property type="entry name" value="FDX-ACB"/>
    <property type="match status" value="1"/>
</dbReference>
<evidence type="ECO:0000256" key="12">
    <source>
        <dbReference type="ARBA" id="ARBA00022917"/>
    </source>
</evidence>
<keyword evidence="10 15" id="KW-0460">Magnesium</keyword>
<accession>A0ABW2NPJ8</accession>
<dbReference type="SUPFAM" id="SSF54991">
    <property type="entry name" value="Anticodon-binding domain of PheRS"/>
    <property type="match status" value="1"/>
</dbReference>
<feature type="binding site" evidence="15">
    <location>
        <position position="470"/>
    </location>
    <ligand>
        <name>Mg(2+)</name>
        <dbReference type="ChEBI" id="CHEBI:18420"/>
        <note>shared with alpha subunit</note>
    </ligand>
</feature>
<keyword evidence="7 15" id="KW-0479">Metal-binding</keyword>
<evidence type="ECO:0000256" key="5">
    <source>
        <dbReference type="ARBA" id="ARBA00022555"/>
    </source>
</evidence>
<evidence type="ECO:0000259" key="18">
    <source>
        <dbReference type="PROSITE" id="PS51447"/>
    </source>
</evidence>
<dbReference type="GO" id="GO:0004826">
    <property type="term" value="F:phenylalanine-tRNA ligase activity"/>
    <property type="evidence" value="ECO:0007669"/>
    <property type="project" value="UniProtKB-EC"/>
</dbReference>
<evidence type="ECO:0000313" key="20">
    <source>
        <dbReference type="EMBL" id="MFC7371325.1"/>
    </source>
</evidence>
<dbReference type="EC" id="6.1.1.20" evidence="15"/>
<evidence type="ECO:0000259" key="19">
    <source>
        <dbReference type="PROSITE" id="PS51483"/>
    </source>
</evidence>
<sequence>MLLSYNWLKDYVNVTVSPAELGDKITKSGIEVEIVENLNKGVTGVIVGHVKECVQHPNADKLRVCQVDVGAGELSQIVCGAPNVAAGQKVAVAAPGAVLPGNFKIKKAKLRGEESNGMICSLQELGVETKLVPKEYQTGIFVMPEEAEPGTDALEYLNLHDHVLELGLTPNRADCLNMLGIAHEVAAILQQEVKIPEVSYTESENAANDFVSVKIENKEDNPYYAAYVIENVTVAPSPLWMQNRLMAAGIRPINNVVDITNYVLLEYGQPLHAFDYDRFGSKEVLVRRANSDETIETLDGQTRTLKNTHLVITNGTVPVAVAGVMGGAESEVQSDTKNILLEAAYFDGKRVRAASKDLGLRNEASSRYEKGIDRNRVVQAAERAVMLLSQYAGGTPAAGKAEAGEQTVPLYKVSVTLDRINKLLGTSISAEETSRIFDRLGFEHENNGDSFTVTVPSRRPDIAIDADLVEEVGRIYGYDRIPTTFLLSEARPGGLTPLQSGRRKIRAYMEGAGLYQAITYSLTTPEKALGFSNRKEAVYPVSVSHPMSEERSTLRMTLIPQLLEVIQYNQNRSSENIAVYETGSVYVNKQETLNDLPEEKLYLSGAMTGLYQEHLWQGEKKKTDFYLVKGILEGLFEEMGLENRVTYEQEVIDGMHPGRTAAVKLDSIYIGFVGQIHPARQKELDLGETFVFELDASKLLTAETDQLVYQTLPRYPSMTRDIALLVDEKLPAGDLYTVIQEAAGSLLKEVTLFDLYQGDRLEEGKKSLAFSLKFYDPERTLTDEEVTKSYERVLHSLEERFGATLRK</sequence>
<evidence type="ECO:0000256" key="13">
    <source>
        <dbReference type="ARBA" id="ARBA00023146"/>
    </source>
</evidence>
<dbReference type="InterPro" id="IPR012340">
    <property type="entry name" value="NA-bd_OB-fold"/>
</dbReference>
<comment type="subcellular location">
    <subcellularLocation>
        <location evidence="1 15">Cytoplasm</location>
    </subcellularLocation>
</comment>
<dbReference type="InterPro" id="IPR004532">
    <property type="entry name" value="Phe-tRNA-ligase_IIc_bsu_bact"/>
</dbReference>